<dbReference type="Proteomes" id="UP000252199">
    <property type="component" value="Unassembled WGS sequence"/>
</dbReference>
<dbReference type="PROSITE" id="PS51723">
    <property type="entry name" value="PEPTIDASE_M60"/>
    <property type="match status" value="1"/>
</dbReference>
<feature type="domain" description="Peptidase M60" evidence="2">
    <location>
        <begin position="1087"/>
        <end position="1390"/>
    </location>
</feature>
<evidence type="ECO:0000259" key="2">
    <source>
        <dbReference type="PROSITE" id="PS51723"/>
    </source>
</evidence>
<comment type="caution">
    <text evidence="3">The sequence shown here is derived from an EMBL/GenBank/DDBJ whole genome shotgun (WGS) entry which is preliminary data.</text>
</comment>
<dbReference type="PANTHER" id="PTHR15730">
    <property type="entry name" value="EXPERIMENTAL AUTOIMMUNE PROSTATITIS ANTIGEN 2-RELATED"/>
    <property type="match status" value="1"/>
</dbReference>
<organism evidence="3 4">
    <name type="scientific">Vibrio paracholerae</name>
    <dbReference type="NCBI Taxonomy" id="650003"/>
    <lineage>
        <taxon>Bacteria</taxon>
        <taxon>Pseudomonadati</taxon>
        <taxon>Pseudomonadota</taxon>
        <taxon>Gammaproteobacteria</taxon>
        <taxon>Vibrionales</taxon>
        <taxon>Vibrionaceae</taxon>
        <taxon>Vibrio</taxon>
    </lineage>
</organism>
<feature type="region of interest" description="Disordered" evidence="1">
    <location>
        <begin position="1504"/>
        <end position="1525"/>
    </location>
</feature>
<evidence type="ECO:0000313" key="3">
    <source>
        <dbReference type="EMBL" id="RBM63415.1"/>
    </source>
</evidence>
<dbReference type="PANTHER" id="PTHR15730:SF5">
    <property type="entry name" value="SI:CH211-210B2.2-RELATED"/>
    <property type="match status" value="1"/>
</dbReference>
<proteinExistence type="predicted"/>
<dbReference type="InterPro" id="IPR035423">
    <property type="entry name" value="M60-like_N"/>
</dbReference>
<dbReference type="PROSITE" id="PS51257">
    <property type="entry name" value="PROKAR_LIPOPROTEIN"/>
    <property type="match status" value="1"/>
</dbReference>
<dbReference type="Pfam" id="PF13322">
    <property type="entry name" value="DUF4092"/>
    <property type="match status" value="1"/>
</dbReference>
<dbReference type="InterPro" id="IPR042279">
    <property type="entry name" value="Pep_M60_3"/>
</dbReference>
<dbReference type="Gene3D" id="3.40.390.80">
    <property type="entry name" value="Peptidase M60, enhancin-like domain 2"/>
    <property type="match status" value="1"/>
</dbReference>
<dbReference type="InterPro" id="IPR051244">
    <property type="entry name" value="TCAF"/>
</dbReference>
<dbReference type="SMART" id="SM01276">
    <property type="entry name" value="M60-like"/>
    <property type="match status" value="1"/>
</dbReference>
<evidence type="ECO:0000256" key="1">
    <source>
        <dbReference type="SAM" id="MobiDB-lite"/>
    </source>
</evidence>
<dbReference type="RefSeq" id="WP_113611200.1">
    <property type="nucleotide sequence ID" value="NZ_CAWQMY010000007.1"/>
</dbReference>
<feature type="region of interest" description="Disordered" evidence="1">
    <location>
        <begin position="197"/>
        <end position="220"/>
    </location>
</feature>
<evidence type="ECO:0000313" key="4">
    <source>
        <dbReference type="Proteomes" id="UP000252199"/>
    </source>
</evidence>
<protein>
    <submittedName>
        <fullName evidence="3">Accessory colonization factor AcfD</fullName>
    </submittedName>
</protein>
<dbReference type="InterPro" id="IPR025385">
    <property type="entry name" value="DUF4092"/>
</dbReference>
<dbReference type="NCBIfam" id="NF037974">
    <property type="entry name" value="SslE_AcfD_Zn_LP"/>
    <property type="match status" value="1"/>
</dbReference>
<sequence length="1525" mass="167648">MKIKLTAIMVALAIAGCNHDSIPNPSDTIKPDIPNIGEGDSVTGGELPDIGVDDPIIISRLSLDGSLMFGESVQCNDQPANQFSVEQKDHVVCTLDGQTLATFSSPFNIPNSRMAARPSGLELLTLTNADEYKESVLRQANLQTLIKNMGNLQGKNIDFNFDSSRDSLTFQNYLRNNLDMPAEEFRELITEKVSNDNQVDKQPSTHVPDIPPAVTPGTSNDLNSGFVSANAEENLVYKPTEIILSQGQLLDSQGRPVNGIAYFSNHSRGVTGINKNGQATGDGSFEFSWGDTISFAIDTFELGHIRGNKNAFQLNELGSEWAGKNAEALVLRYANISGDIVSLSDKVTQVFSQYPNVVNEAISLSLSNEDVELDVGGGEKQTVQGEFHKQFSQGIAAEIDQALNPSRASQMWSTFATKSAVDPEASRILADIQKLWGATEEVQKQGWKKVERFHVFHDSTNFYGSTGDARGQAAVNIANTAFPVLMARNDNNYWIDFGKPKAWDAQGLAFITEAPSLVQPEKVSAETATFNLPFISVGDLGRGKVMVIGNSRYNSVLVCPNGFSWNGGVNHQGECIASSDSNDMGNFFSNVLRYLTGKNSAELTVGTNIPYVYFKRHGQVMGSSAPFILDTRFAARTETLTSFEGLDPETLPVVILNGYEYRGLRGMGSYDLPLSADTDEPKMSQDDVTNLIDYVNRGGNVLMMETIIDQANAGEMTRLLDSAGIAFGMGSSVIANGNGPSGGYPDRVRNQRQHGIWVLERYAAIEGGNGAAPMLPYTIKEDGTVEWTFIIEGKPDDKPNLEVASWLEKNSEGSLVKQVAFIDEADHWQKNEQGQIIYNESGKPVLNEASLAAAKQRILNAFVTSDGKLAYQECSNSHYHYEVNCLEYRPGNGIPTGGGMHVPFYTELKLGDEEAKAMIKAANLGTNIEALYQHERYFRTKGKQGERLSSVDLNRIYQNMTVWLWNDLDYRYEAGHDDELGFQRFTEFLNCYTNDVAGGNTQCPTDLKLELNQMGMVYGEGEYSGQMNPSYPLNYMEKPLTRLMLGRSFWDLDIKVDVRAFPGEAKGSQGRTIILDMRNQTTAWFAGNRQPTGQWAVAQQEFSVAVSGEDSPVTITIALADDLTGREKHELGLKRPPRMTKSFVIGGGNAASHDFTVPYGGLIYAQGGNSEQVTLTFTGTIDAPLYKEGKWENGLDSPAPIGEVVSNSFVFTAPKENLNASGYTGGIAQFTQDLDRFALDLNDFYARDEGVDGLRNRKATSESNPNNRHHFVNDVAISIGAAHSGYPVMNASFNATSKSLNSNPLNSWLLWHEVGHNAAEAPFNVDGATEVVNNLLALYMQDRHIGKMTRVEQDIRIAPEFVSMERGHAWGAGGAGERLVMFAQLKEWAETEFQIESWYSGELPTYYSQEDGVKGWNLFKLMHRLTRNADDGVMTLKGENLCQPSGLGKSDQLMLCASYAAQTDLTEFFQTWNPGSKAFIYPNDPKPYYEGGVTEAGVSRVKAQNYPKPSRDPLNINQISQKSVE</sequence>
<dbReference type="InterPro" id="IPR031161">
    <property type="entry name" value="Peptidase_M60_dom"/>
</dbReference>
<reference evidence="3 4" key="1">
    <citation type="submission" date="2018-06" db="EMBL/GenBank/DDBJ databases">
        <title>Draft genome sequences of nine Vibrio sp. clinical isolates from across the United States representing the closest known relative of Vibrio cholerae.</title>
        <authorList>
            <person name="Islam M.T."/>
            <person name="Liang K."/>
            <person name="Im M.S."/>
            <person name="Winkjer J."/>
            <person name="Busby S."/>
            <person name="Batra D."/>
            <person name="Rowe L."/>
            <person name="Tarr C.L."/>
            <person name="Boucher Y."/>
        </authorList>
    </citation>
    <scope>NUCLEOTIDE SEQUENCE [LARGE SCALE GENOMIC DNA]</scope>
    <source>
        <strain evidence="3 4">2017V-1110</strain>
    </source>
</reference>
<accession>A0ABD7FSE4</accession>
<gene>
    <name evidence="3" type="ORF">DLR72_15770</name>
</gene>
<dbReference type="Gene3D" id="1.10.390.30">
    <property type="entry name" value="Peptidase M60, enhancin-like domain 3"/>
    <property type="match status" value="1"/>
</dbReference>
<name>A0ABD7FSE4_9VIBR</name>
<dbReference type="Pfam" id="PF13402">
    <property type="entry name" value="Peptidase_M60"/>
    <property type="match status" value="1"/>
</dbReference>
<dbReference type="Pfam" id="PF17291">
    <property type="entry name" value="M60-like_N"/>
    <property type="match status" value="1"/>
</dbReference>
<feature type="compositionally biased region" description="Polar residues" evidence="1">
    <location>
        <begin position="1515"/>
        <end position="1525"/>
    </location>
</feature>
<dbReference type="EMBL" id="QKKU01000104">
    <property type="protein sequence ID" value="RBM63415.1"/>
    <property type="molecule type" value="Genomic_DNA"/>
</dbReference>